<accession>A0ABX9XJY4</accession>
<keyword evidence="2" id="KW-1185">Reference proteome</keyword>
<gene>
    <name evidence="1" type="ORF">EF096_10110</name>
</gene>
<proteinExistence type="predicted"/>
<reference evidence="1 2" key="1">
    <citation type="submission" date="2018-11" db="EMBL/GenBank/DDBJ databases">
        <authorList>
            <person name="Jang G.I."/>
            <person name="Hwang C.Y."/>
        </authorList>
    </citation>
    <scope>NUCLEOTIDE SEQUENCE [LARGE SCALE GENOMIC DNA]</scope>
    <source>
        <strain evidence="1 2">SSM26</strain>
    </source>
</reference>
<name>A0ABX9XJY4_9PSED</name>
<evidence type="ECO:0000313" key="2">
    <source>
        <dbReference type="Proteomes" id="UP000275199"/>
    </source>
</evidence>
<dbReference type="PROSITE" id="PS51257">
    <property type="entry name" value="PROKAR_LIPOPROTEIN"/>
    <property type="match status" value="1"/>
</dbReference>
<organism evidence="1 2">
    <name type="scientific">Pseudomonas neustonica</name>
    <dbReference type="NCBI Taxonomy" id="2487346"/>
    <lineage>
        <taxon>Bacteria</taxon>
        <taxon>Pseudomonadati</taxon>
        <taxon>Pseudomonadota</taxon>
        <taxon>Gammaproteobacteria</taxon>
        <taxon>Pseudomonadales</taxon>
        <taxon>Pseudomonadaceae</taxon>
        <taxon>Pseudomonas</taxon>
    </lineage>
</organism>
<evidence type="ECO:0000313" key="1">
    <source>
        <dbReference type="EMBL" id="ROZ84740.1"/>
    </source>
</evidence>
<dbReference type="Proteomes" id="UP000275199">
    <property type="component" value="Unassembled WGS sequence"/>
</dbReference>
<comment type="caution">
    <text evidence="1">The sequence shown here is derived from an EMBL/GenBank/DDBJ whole genome shotgun (WGS) entry which is preliminary data.</text>
</comment>
<dbReference type="RefSeq" id="WP_123889495.1">
    <property type="nucleotide sequence ID" value="NZ_JBPYCX010000012.1"/>
</dbReference>
<protein>
    <submittedName>
        <fullName evidence="1">Uncharacterized protein</fullName>
    </submittedName>
</protein>
<dbReference type="EMBL" id="RKKU01000010">
    <property type="protein sequence ID" value="ROZ84740.1"/>
    <property type="molecule type" value="Genomic_DNA"/>
</dbReference>
<sequence>MNRFYRAALIAALLFAGGCVTSKLYESRDYTETLDAVMLSADQQWMVVLTPKHHYVFPLPAVLRETFSAGFRTKVSASFDQFSVSSAQRVSGHYRLQISDANAAEREAALAAGYRADDQTLVFDGQITGTRYAANGVRADESLRQQALNRDYRIKVSESLGPHVVALRTLVTPLAVMADGMLVIFSVPLVLVIGTDIAINGAEGLHSR</sequence>